<evidence type="ECO:0000256" key="3">
    <source>
        <dbReference type="ARBA" id="ARBA00022729"/>
    </source>
</evidence>
<reference evidence="7" key="1">
    <citation type="submission" date="2017-08" db="EMBL/GenBank/DDBJ databases">
        <authorList>
            <person name="Varghese N."/>
            <person name="Submissions S."/>
        </authorList>
    </citation>
    <scope>NUCLEOTIDE SEQUENCE [LARGE SCALE GENOMIC DNA]</scope>
    <source>
        <strain evidence="7">JC23</strain>
    </source>
</reference>
<evidence type="ECO:0000259" key="5">
    <source>
        <dbReference type="Pfam" id="PF00496"/>
    </source>
</evidence>
<dbReference type="Proteomes" id="UP000219252">
    <property type="component" value="Unassembled WGS sequence"/>
</dbReference>
<dbReference type="GO" id="GO:0015833">
    <property type="term" value="P:peptide transport"/>
    <property type="evidence" value="ECO:0007669"/>
    <property type="project" value="TreeGrafter"/>
</dbReference>
<evidence type="ECO:0000256" key="4">
    <source>
        <dbReference type="SAM" id="SignalP"/>
    </source>
</evidence>
<dbReference type="PROSITE" id="PS51257">
    <property type="entry name" value="PROKAR_LIPOPROTEIN"/>
    <property type="match status" value="1"/>
</dbReference>
<protein>
    <submittedName>
        <fullName evidence="6">Peptide/nickel transport system substrate-binding protein</fullName>
    </submittedName>
</protein>
<feature type="chain" id="PRO_5012448127" evidence="4">
    <location>
        <begin position="26"/>
        <end position="516"/>
    </location>
</feature>
<gene>
    <name evidence="6" type="ORF">SAMN05877842_10921</name>
</gene>
<dbReference type="Gene3D" id="3.10.105.10">
    <property type="entry name" value="Dipeptide-binding Protein, Domain 3"/>
    <property type="match status" value="1"/>
</dbReference>
<organism evidence="6 7">
    <name type="scientific">Ureibacillus acetophenoni</name>
    <dbReference type="NCBI Taxonomy" id="614649"/>
    <lineage>
        <taxon>Bacteria</taxon>
        <taxon>Bacillati</taxon>
        <taxon>Bacillota</taxon>
        <taxon>Bacilli</taxon>
        <taxon>Bacillales</taxon>
        <taxon>Caryophanaceae</taxon>
        <taxon>Ureibacillus</taxon>
    </lineage>
</organism>
<evidence type="ECO:0000313" key="7">
    <source>
        <dbReference type="Proteomes" id="UP000219252"/>
    </source>
</evidence>
<proteinExistence type="inferred from homology"/>
<dbReference type="InterPro" id="IPR039424">
    <property type="entry name" value="SBP_5"/>
</dbReference>
<dbReference type="InterPro" id="IPR000914">
    <property type="entry name" value="SBP_5_dom"/>
</dbReference>
<dbReference type="InterPro" id="IPR023765">
    <property type="entry name" value="SBP_5_CS"/>
</dbReference>
<dbReference type="Gene3D" id="3.90.76.10">
    <property type="entry name" value="Dipeptide-binding Protein, Domain 1"/>
    <property type="match status" value="1"/>
</dbReference>
<dbReference type="RefSeq" id="WP_235864586.1">
    <property type="nucleotide sequence ID" value="NZ_OBQC01000009.1"/>
</dbReference>
<comment type="similarity">
    <text evidence="2">Belongs to the bacterial solute-binding protein 5 family.</text>
</comment>
<dbReference type="PIRSF" id="PIRSF002741">
    <property type="entry name" value="MppA"/>
    <property type="match status" value="1"/>
</dbReference>
<dbReference type="Pfam" id="PF00496">
    <property type="entry name" value="SBP_bac_5"/>
    <property type="match status" value="1"/>
</dbReference>
<dbReference type="SUPFAM" id="SSF53850">
    <property type="entry name" value="Periplasmic binding protein-like II"/>
    <property type="match status" value="1"/>
</dbReference>
<evidence type="ECO:0000313" key="6">
    <source>
        <dbReference type="EMBL" id="SOC40892.1"/>
    </source>
</evidence>
<dbReference type="InterPro" id="IPR030678">
    <property type="entry name" value="Peptide/Ni-bd"/>
</dbReference>
<name>A0A285UGG3_9BACL</name>
<dbReference type="GO" id="GO:0043190">
    <property type="term" value="C:ATP-binding cassette (ABC) transporter complex"/>
    <property type="evidence" value="ECO:0007669"/>
    <property type="project" value="InterPro"/>
</dbReference>
<evidence type="ECO:0000256" key="1">
    <source>
        <dbReference type="ARBA" id="ARBA00004193"/>
    </source>
</evidence>
<keyword evidence="7" id="KW-1185">Reference proteome</keyword>
<keyword evidence="3 4" id="KW-0732">Signal</keyword>
<dbReference type="GO" id="GO:0042597">
    <property type="term" value="C:periplasmic space"/>
    <property type="evidence" value="ECO:0007669"/>
    <property type="project" value="UniProtKB-ARBA"/>
</dbReference>
<evidence type="ECO:0000256" key="2">
    <source>
        <dbReference type="ARBA" id="ARBA00005695"/>
    </source>
</evidence>
<dbReference type="Gene3D" id="3.40.190.10">
    <property type="entry name" value="Periplasmic binding protein-like II"/>
    <property type="match status" value="1"/>
</dbReference>
<accession>A0A285UGG3</accession>
<dbReference type="AlphaFoldDB" id="A0A285UGG3"/>
<dbReference type="GO" id="GO:1904680">
    <property type="term" value="F:peptide transmembrane transporter activity"/>
    <property type="evidence" value="ECO:0007669"/>
    <property type="project" value="TreeGrafter"/>
</dbReference>
<dbReference type="PANTHER" id="PTHR30290">
    <property type="entry name" value="PERIPLASMIC BINDING COMPONENT OF ABC TRANSPORTER"/>
    <property type="match status" value="1"/>
</dbReference>
<feature type="domain" description="Solute-binding protein family 5" evidence="5">
    <location>
        <begin position="86"/>
        <end position="431"/>
    </location>
</feature>
<dbReference type="PANTHER" id="PTHR30290:SF38">
    <property type="entry name" value="D,D-DIPEPTIDE-BINDING PERIPLASMIC PROTEIN DDPA-RELATED"/>
    <property type="match status" value="1"/>
</dbReference>
<dbReference type="EMBL" id="OBQC01000009">
    <property type="protein sequence ID" value="SOC40892.1"/>
    <property type="molecule type" value="Genomic_DNA"/>
</dbReference>
<sequence>MKKLSWLLFTMILMLMIAGCSSNEASNNGSSTSNDEDKETQEGGVLNVAISSEPPTLDVHINGSSVLKDVGRNIYENLVTFDESGNIVPDLAESFEVSEDGLTYSFKLREGIKFHNGKELTADDVVASLNRWIKLSSPGKTNFQGSEFVKVDDYNVELHIPSPNINTPALLADPIPAAAIYPKEVVESAEDTGVKEYIGTGPFKLKEWKQNQSITVERFEDYSSEGRGIAKEPKLDEIVFSFITDESTRISGLSTGQFHVSNISSDNVQQIEGLPDVSTELSPGGFMGLFYNNLEGISTDLNFRKAVNAALNMDDILIASYGNPEFYELTSSIVNPQYPNYYSEAGKEEYNQNDPEKAKEYLAQSNYNGEEIILLTSRDNQDQYNSAVVIQQQLEAIGIKTKLEVYDWATFQEKWADPAAWDILTVAWASRSTIFQGFWGSDGQPVEESVKYLDKIKAAPSVEEARTAIDETQSYVWDQLPFTVLGHRKQVNAISNKIAGYQYNLGPVYYNISLTK</sequence>
<dbReference type="PROSITE" id="PS01040">
    <property type="entry name" value="SBP_BACTERIAL_5"/>
    <property type="match status" value="1"/>
</dbReference>
<comment type="subcellular location">
    <subcellularLocation>
        <location evidence="1">Cell membrane</location>
        <topology evidence="1">Lipid-anchor</topology>
    </subcellularLocation>
</comment>
<dbReference type="CDD" id="cd08502">
    <property type="entry name" value="PBP2_NikA_DppA_OppA_like_16"/>
    <property type="match status" value="1"/>
</dbReference>
<feature type="signal peptide" evidence="4">
    <location>
        <begin position="1"/>
        <end position="25"/>
    </location>
</feature>